<evidence type="ECO:0000313" key="1">
    <source>
        <dbReference type="EMBL" id="KAK7356224.1"/>
    </source>
</evidence>
<dbReference type="Proteomes" id="UP001374584">
    <property type="component" value="Unassembled WGS sequence"/>
</dbReference>
<comment type="caution">
    <text evidence="1">The sequence shown here is derived from an EMBL/GenBank/DDBJ whole genome shotgun (WGS) entry which is preliminary data.</text>
</comment>
<evidence type="ECO:0000313" key="2">
    <source>
        <dbReference type="Proteomes" id="UP001374584"/>
    </source>
</evidence>
<proteinExistence type="predicted"/>
<protein>
    <submittedName>
        <fullName evidence="1">Uncharacterized protein</fullName>
    </submittedName>
</protein>
<dbReference type="EMBL" id="JAYMYR010000006">
    <property type="protein sequence ID" value="KAK7356224.1"/>
    <property type="molecule type" value="Genomic_DNA"/>
</dbReference>
<dbReference type="AlphaFoldDB" id="A0AAN9R304"/>
<gene>
    <name evidence="1" type="ORF">VNO80_15492</name>
</gene>
<reference evidence="1 2" key="1">
    <citation type="submission" date="2024-01" db="EMBL/GenBank/DDBJ databases">
        <title>The genomes of 5 underutilized Papilionoideae crops provide insights into root nodulation and disease resistanc.</title>
        <authorList>
            <person name="Jiang F."/>
        </authorList>
    </citation>
    <scope>NUCLEOTIDE SEQUENCE [LARGE SCALE GENOMIC DNA]</scope>
    <source>
        <strain evidence="1">JINMINGXINNONG_FW02</strain>
        <tissue evidence="1">Leaves</tissue>
    </source>
</reference>
<name>A0AAN9R304_PHACN</name>
<organism evidence="1 2">
    <name type="scientific">Phaseolus coccineus</name>
    <name type="common">Scarlet runner bean</name>
    <name type="synonym">Phaseolus multiflorus</name>
    <dbReference type="NCBI Taxonomy" id="3886"/>
    <lineage>
        <taxon>Eukaryota</taxon>
        <taxon>Viridiplantae</taxon>
        <taxon>Streptophyta</taxon>
        <taxon>Embryophyta</taxon>
        <taxon>Tracheophyta</taxon>
        <taxon>Spermatophyta</taxon>
        <taxon>Magnoliopsida</taxon>
        <taxon>eudicotyledons</taxon>
        <taxon>Gunneridae</taxon>
        <taxon>Pentapetalae</taxon>
        <taxon>rosids</taxon>
        <taxon>fabids</taxon>
        <taxon>Fabales</taxon>
        <taxon>Fabaceae</taxon>
        <taxon>Papilionoideae</taxon>
        <taxon>50 kb inversion clade</taxon>
        <taxon>NPAAA clade</taxon>
        <taxon>indigoferoid/millettioid clade</taxon>
        <taxon>Phaseoleae</taxon>
        <taxon>Phaseolus</taxon>
    </lineage>
</organism>
<accession>A0AAN9R304</accession>
<sequence>MSAGIELELERKKLRHWRVSGTVSPLPNSDSFIAAILWCPLHLPLLFPFLLFPQLPRSAPFPANNLFSHSA</sequence>
<keyword evidence="2" id="KW-1185">Reference proteome</keyword>